<dbReference type="Gene3D" id="3.40.50.720">
    <property type="entry name" value="NAD(P)-binding Rossmann-like Domain"/>
    <property type="match status" value="1"/>
</dbReference>
<comment type="caution">
    <text evidence="4">The sequence shown here is derived from an EMBL/GenBank/DDBJ whole genome shotgun (WGS) entry which is preliminary data.</text>
</comment>
<feature type="domain" description="Pyrroline-5-carboxylate reductase catalytic N-terminal" evidence="3">
    <location>
        <begin position="2"/>
        <end position="76"/>
    </location>
</feature>
<name>A0A9D1T454_9BACT</name>
<evidence type="ECO:0000313" key="5">
    <source>
        <dbReference type="Proteomes" id="UP000886845"/>
    </source>
</evidence>
<dbReference type="InterPro" id="IPR028939">
    <property type="entry name" value="P5C_Rdtase_cat_N"/>
</dbReference>
<accession>A0A9D1T454</accession>
<feature type="non-terminal residue" evidence="4">
    <location>
        <position position="78"/>
    </location>
</feature>
<dbReference type="EMBL" id="DVOR01000246">
    <property type="protein sequence ID" value="HIV10018.1"/>
    <property type="molecule type" value="Genomic_DNA"/>
</dbReference>
<evidence type="ECO:0000256" key="1">
    <source>
        <dbReference type="ARBA" id="ARBA00005525"/>
    </source>
</evidence>
<evidence type="ECO:0000313" key="4">
    <source>
        <dbReference type="EMBL" id="HIV10018.1"/>
    </source>
</evidence>
<dbReference type="PANTHER" id="PTHR11645">
    <property type="entry name" value="PYRROLINE-5-CARBOXYLATE REDUCTASE"/>
    <property type="match status" value="1"/>
</dbReference>
<dbReference type="PANTHER" id="PTHR11645:SF0">
    <property type="entry name" value="PYRROLINE-5-CARBOXYLATE REDUCTASE 3"/>
    <property type="match status" value="1"/>
</dbReference>
<keyword evidence="2" id="KW-0560">Oxidoreductase</keyword>
<proteinExistence type="inferred from homology"/>
<reference evidence="4" key="2">
    <citation type="journal article" date="2021" name="PeerJ">
        <title>Extensive microbial diversity within the chicken gut microbiome revealed by metagenomics and culture.</title>
        <authorList>
            <person name="Gilroy R."/>
            <person name="Ravi A."/>
            <person name="Getino M."/>
            <person name="Pursley I."/>
            <person name="Horton D.L."/>
            <person name="Alikhan N.F."/>
            <person name="Baker D."/>
            <person name="Gharbi K."/>
            <person name="Hall N."/>
            <person name="Watson M."/>
            <person name="Adriaenssens E.M."/>
            <person name="Foster-Nyarko E."/>
            <person name="Jarju S."/>
            <person name="Secka A."/>
            <person name="Antonio M."/>
            <person name="Oren A."/>
            <person name="Chaudhuri R.R."/>
            <person name="La Ragione R."/>
            <person name="Hildebrand F."/>
            <person name="Pallen M.J."/>
        </authorList>
    </citation>
    <scope>NUCLEOTIDE SEQUENCE</scope>
    <source>
        <strain evidence="4">35461</strain>
    </source>
</reference>
<dbReference type="InterPro" id="IPR036291">
    <property type="entry name" value="NAD(P)-bd_dom_sf"/>
</dbReference>
<dbReference type="AlphaFoldDB" id="A0A9D1T454"/>
<comment type="similarity">
    <text evidence="1">Belongs to the pyrroline-5-carboxylate reductase family.</text>
</comment>
<protein>
    <submittedName>
        <fullName evidence="4">NAD(P)-binding domain-containing protein</fullName>
    </submittedName>
</protein>
<sequence length="78" mass="7738">MKIVILGAGNMGGAIAKGLVRSGIAAADVTLTRTQPGTPEDLAALGLRVTTDNAAAVAGADVVFVAVKPWLVSAVLQP</sequence>
<dbReference type="SUPFAM" id="SSF51735">
    <property type="entry name" value="NAD(P)-binding Rossmann-fold domains"/>
    <property type="match status" value="1"/>
</dbReference>
<dbReference type="GO" id="GO:0055129">
    <property type="term" value="P:L-proline biosynthetic process"/>
    <property type="evidence" value="ECO:0007669"/>
    <property type="project" value="TreeGrafter"/>
</dbReference>
<gene>
    <name evidence="4" type="ORF">IAC79_07890</name>
</gene>
<organism evidence="4 5">
    <name type="scientific">Candidatus Spyradenecus faecavium</name>
    <dbReference type="NCBI Taxonomy" id="2840947"/>
    <lineage>
        <taxon>Bacteria</taxon>
        <taxon>Pseudomonadati</taxon>
        <taxon>Lentisphaerota</taxon>
        <taxon>Lentisphaeria</taxon>
        <taxon>Lentisphaerales</taxon>
        <taxon>Lentisphaeraceae</taxon>
        <taxon>Lentisphaeraceae incertae sedis</taxon>
        <taxon>Candidatus Spyradenecus</taxon>
    </lineage>
</organism>
<dbReference type="Pfam" id="PF03807">
    <property type="entry name" value="F420_oxidored"/>
    <property type="match status" value="1"/>
</dbReference>
<evidence type="ECO:0000259" key="3">
    <source>
        <dbReference type="Pfam" id="PF03807"/>
    </source>
</evidence>
<reference evidence="4" key="1">
    <citation type="submission" date="2020-10" db="EMBL/GenBank/DDBJ databases">
        <authorList>
            <person name="Gilroy R."/>
        </authorList>
    </citation>
    <scope>NUCLEOTIDE SEQUENCE</scope>
    <source>
        <strain evidence="4">35461</strain>
    </source>
</reference>
<evidence type="ECO:0000256" key="2">
    <source>
        <dbReference type="ARBA" id="ARBA00023002"/>
    </source>
</evidence>
<dbReference type="Proteomes" id="UP000886845">
    <property type="component" value="Unassembled WGS sequence"/>
</dbReference>
<dbReference type="GO" id="GO:0004735">
    <property type="term" value="F:pyrroline-5-carboxylate reductase activity"/>
    <property type="evidence" value="ECO:0007669"/>
    <property type="project" value="TreeGrafter"/>
</dbReference>